<evidence type="ECO:0000256" key="1">
    <source>
        <dbReference type="SAM" id="SignalP"/>
    </source>
</evidence>
<feature type="signal peptide" evidence="1">
    <location>
        <begin position="1"/>
        <end position="27"/>
    </location>
</feature>
<accession>A0A6A5VZJ0</accession>
<gene>
    <name evidence="2" type="ORF">P154DRAFT_539849</name>
</gene>
<keyword evidence="1" id="KW-0732">Signal</keyword>
<dbReference type="EMBL" id="ML977670">
    <property type="protein sequence ID" value="KAF1994128.1"/>
    <property type="molecule type" value="Genomic_DNA"/>
</dbReference>
<feature type="chain" id="PRO_5025507785" evidence="1">
    <location>
        <begin position="28"/>
        <end position="130"/>
    </location>
</feature>
<protein>
    <submittedName>
        <fullName evidence="2">Uncharacterized protein</fullName>
    </submittedName>
</protein>
<dbReference type="Proteomes" id="UP000799779">
    <property type="component" value="Unassembled WGS sequence"/>
</dbReference>
<proteinExistence type="predicted"/>
<sequence length="130" mass="14460">MTQILSAPSSIEFLALIFLSAVDPSSMWRWWTVSNDNTILAKAVPALQSMASKTYCLFPEQLWRPAAVVIGESITGAAAKKSEAAPFVVIYRRLPPDRIWCWILGSRNLWTCGNEGRLPEVLACFHIPPV</sequence>
<name>A0A6A5VZJ0_9PLEO</name>
<organism evidence="2 3">
    <name type="scientific">Amniculicola lignicola CBS 123094</name>
    <dbReference type="NCBI Taxonomy" id="1392246"/>
    <lineage>
        <taxon>Eukaryota</taxon>
        <taxon>Fungi</taxon>
        <taxon>Dikarya</taxon>
        <taxon>Ascomycota</taxon>
        <taxon>Pezizomycotina</taxon>
        <taxon>Dothideomycetes</taxon>
        <taxon>Pleosporomycetidae</taxon>
        <taxon>Pleosporales</taxon>
        <taxon>Amniculicolaceae</taxon>
        <taxon>Amniculicola</taxon>
    </lineage>
</organism>
<evidence type="ECO:0000313" key="2">
    <source>
        <dbReference type="EMBL" id="KAF1994128.1"/>
    </source>
</evidence>
<evidence type="ECO:0000313" key="3">
    <source>
        <dbReference type="Proteomes" id="UP000799779"/>
    </source>
</evidence>
<keyword evidence="3" id="KW-1185">Reference proteome</keyword>
<dbReference type="AlphaFoldDB" id="A0A6A5VZJ0"/>
<reference evidence="2" key="1">
    <citation type="journal article" date="2020" name="Stud. Mycol.">
        <title>101 Dothideomycetes genomes: a test case for predicting lifestyles and emergence of pathogens.</title>
        <authorList>
            <person name="Haridas S."/>
            <person name="Albert R."/>
            <person name="Binder M."/>
            <person name="Bloem J."/>
            <person name="Labutti K."/>
            <person name="Salamov A."/>
            <person name="Andreopoulos B."/>
            <person name="Baker S."/>
            <person name="Barry K."/>
            <person name="Bills G."/>
            <person name="Bluhm B."/>
            <person name="Cannon C."/>
            <person name="Castanera R."/>
            <person name="Culley D."/>
            <person name="Daum C."/>
            <person name="Ezra D."/>
            <person name="Gonzalez J."/>
            <person name="Henrissat B."/>
            <person name="Kuo A."/>
            <person name="Liang C."/>
            <person name="Lipzen A."/>
            <person name="Lutzoni F."/>
            <person name="Magnuson J."/>
            <person name="Mondo S."/>
            <person name="Nolan M."/>
            <person name="Ohm R."/>
            <person name="Pangilinan J."/>
            <person name="Park H.-J."/>
            <person name="Ramirez L."/>
            <person name="Alfaro M."/>
            <person name="Sun H."/>
            <person name="Tritt A."/>
            <person name="Yoshinaga Y."/>
            <person name="Zwiers L.-H."/>
            <person name="Turgeon B."/>
            <person name="Goodwin S."/>
            <person name="Spatafora J."/>
            <person name="Crous P."/>
            <person name="Grigoriev I."/>
        </authorList>
    </citation>
    <scope>NUCLEOTIDE SEQUENCE</scope>
    <source>
        <strain evidence="2">CBS 123094</strain>
    </source>
</reference>